<feature type="compositionally biased region" description="Basic and acidic residues" evidence="1">
    <location>
        <begin position="407"/>
        <end position="428"/>
    </location>
</feature>
<feature type="compositionally biased region" description="Basic and acidic residues" evidence="1">
    <location>
        <begin position="441"/>
        <end position="456"/>
    </location>
</feature>
<feature type="compositionally biased region" description="Basic and acidic residues" evidence="1">
    <location>
        <begin position="1"/>
        <end position="33"/>
    </location>
</feature>
<feature type="compositionally biased region" description="Basic and acidic residues" evidence="1">
    <location>
        <begin position="332"/>
        <end position="392"/>
    </location>
</feature>
<proteinExistence type="predicted"/>
<feature type="region of interest" description="Disordered" evidence="1">
    <location>
        <begin position="181"/>
        <end position="214"/>
    </location>
</feature>
<reference evidence="2 3" key="1">
    <citation type="journal article" date="2020" name="ISME J.">
        <title>Uncovering the hidden diversity of litter-decomposition mechanisms in mushroom-forming fungi.</title>
        <authorList>
            <person name="Floudas D."/>
            <person name="Bentzer J."/>
            <person name="Ahren D."/>
            <person name="Johansson T."/>
            <person name="Persson P."/>
            <person name="Tunlid A."/>
        </authorList>
    </citation>
    <scope>NUCLEOTIDE SEQUENCE [LARGE SCALE GENOMIC DNA]</scope>
    <source>
        <strain evidence="2 3">CBS 175.51</strain>
    </source>
</reference>
<evidence type="ECO:0000313" key="2">
    <source>
        <dbReference type="EMBL" id="KAF5338473.1"/>
    </source>
</evidence>
<name>A0A8H5FJA4_9AGAR</name>
<feature type="region of interest" description="Disordered" evidence="1">
    <location>
        <begin position="1"/>
        <end position="34"/>
    </location>
</feature>
<gene>
    <name evidence="2" type="ORF">D9611_013286</name>
</gene>
<feature type="region of interest" description="Disordered" evidence="1">
    <location>
        <begin position="292"/>
        <end position="509"/>
    </location>
</feature>
<feature type="compositionally biased region" description="Acidic residues" evidence="1">
    <location>
        <begin position="470"/>
        <end position="480"/>
    </location>
</feature>
<evidence type="ECO:0000256" key="1">
    <source>
        <dbReference type="SAM" id="MobiDB-lite"/>
    </source>
</evidence>
<comment type="caution">
    <text evidence="2">The sequence shown here is derived from an EMBL/GenBank/DDBJ whole genome shotgun (WGS) entry which is preliminary data.</text>
</comment>
<evidence type="ECO:0000313" key="3">
    <source>
        <dbReference type="Proteomes" id="UP000541558"/>
    </source>
</evidence>
<accession>A0A8H5FJA4</accession>
<organism evidence="2 3">
    <name type="scientific">Ephemerocybe angulata</name>
    <dbReference type="NCBI Taxonomy" id="980116"/>
    <lineage>
        <taxon>Eukaryota</taxon>
        <taxon>Fungi</taxon>
        <taxon>Dikarya</taxon>
        <taxon>Basidiomycota</taxon>
        <taxon>Agaricomycotina</taxon>
        <taxon>Agaricomycetes</taxon>
        <taxon>Agaricomycetidae</taxon>
        <taxon>Agaricales</taxon>
        <taxon>Agaricineae</taxon>
        <taxon>Psathyrellaceae</taxon>
        <taxon>Ephemerocybe</taxon>
    </lineage>
</organism>
<feature type="compositionally biased region" description="Pro residues" evidence="1">
    <location>
        <begin position="181"/>
        <end position="193"/>
    </location>
</feature>
<dbReference type="AlphaFoldDB" id="A0A8H5FJA4"/>
<dbReference type="OrthoDB" id="3100304at2759"/>
<sequence length="509" mass="56656">MQHEIQTNRRVLDRNKNDGRAGREKEMRERDEGGVTEVRPGLLLAAEAVRASTVWGLYQEELWKILVSESGKVASPSPTNDDFAAALRRATALQRELEGANDLPSELTCPLHPVFRDSLRRLFRNVDPVRTSAEEWQWEVIGRVLDGHIDQMVDKVMDGSASLASTSPVIVNANAVPHPPLATPTVLPPPPGKAPLRAPSSQVGQTPPTPLASPKSLAIMQEIIDRARELGMAPLSGEQLFALMKGEMAWPEPVPIASPAPSIVLPPKLCQQRPTQAPRTLARAKPTASVTFAGVDLDSDTSDDGPRPGATSTQPFAQTEVFMRIEPCTPQDRIHPHARPPEHQHPTSDEYHDPEPDPIHLHARPPERDHSTPSMYHDYEPDRIHLHARPPEDGYPIPDDFDYSEPDYYHPPDDYQYDRDNTHPRPVYDSEDDYEMGVESNLRDAYEEGYEERYEDGSAADYADSRVYESSEDASDLSELDEPHGYSGNEDYGDDGSASGEHSHYDSDE</sequence>
<dbReference type="Proteomes" id="UP000541558">
    <property type="component" value="Unassembled WGS sequence"/>
</dbReference>
<keyword evidence="3" id="KW-1185">Reference proteome</keyword>
<protein>
    <submittedName>
        <fullName evidence="2">Uncharacterized protein</fullName>
    </submittedName>
</protein>
<dbReference type="EMBL" id="JAACJK010000013">
    <property type="protein sequence ID" value="KAF5338473.1"/>
    <property type="molecule type" value="Genomic_DNA"/>
</dbReference>